<name>A0ABQ7K7L4_9FUNG</name>
<reference evidence="1 2" key="1">
    <citation type="journal article" date="2020" name="Fungal Divers.">
        <title>Resolving the Mortierellaceae phylogeny through synthesis of multi-gene phylogenetics and phylogenomics.</title>
        <authorList>
            <person name="Vandepol N."/>
            <person name="Liber J."/>
            <person name="Desiro A."/>
            <person name="Na H."/>
            <person name="Kennedy M."/>
            <person name="Barry K."/>
            <person name="Grigoriev I.V."/>
            <person name="Miller A.N."/>
            <person name="O'Donnell K."/>
            <person name="Stajich J.E."/>
            <person name="Bonito G."/>
        </authorList>
    </citation>
    <scope>NUCLEOTIDE SEQUENCE [LARGE SCALE GENOMIC DNA]</scope>
    <source>
        <strain evidence="1 2">AD045</strain>
    </source>
</reference>
<gene>
    <name evidence="1" type="ORF">BGZ96_004044</name>
</gene>
<sequence length="490" mass="55755">MALTEPQSVTTQPYHLQQLECDTTTESKAPPPPDRETLFVTACRRLILDNPRSHTLSCTYSNEILQDLQGGAYGDTLALKSLKNLTCTTMDGLVPKWSPPSVTHLKSGGVFGSRFNPFSSDSGGHPGIKTAVVHEALESWEVAYIESCAHFKCLLAQIPNLKTLSINNFIFDGSVSQFVPANPFEEKIIWPASRITVLKYRQSRGAYSSASKFDGFFASFPLLVEYHDDMWFSSTATQLVQHCPLLEVVRMRATVSVLLTGLPKLRVLDVPYESVTAENILRRPWVCLDMEEFRCQIAEVPFLTKEHELLVQDIFKRETAGTMGSVQQQHIRTDEEERLMEYSEKCVSTRRQIIGQLSKLTSLKYLSLSPDFKTGNKIFENRFIALPVFKSERDGRNYIRYNDVLPDTLHFRLDSGLDQLASLENLEYLSFESIDHRMETAEIIWLARHFPRLKEMRGLVTENHIGMEPDPENDALVALIRNIRPYIAQR</sequence>
<dbReference type="Proteomes" id="UP001194696">
    <property type="component" value="Unassembled WGS sequence"/>
</dbReference>
<comment type="caution">
    <text evidence="1">The sequence shown here is derived from an EMBL/GenBank/DDBJ whole genome shotgun (WGS) entry which is preliminary data.</text>
</comment>
<dbReference type="Gene3D" id="3.80.10.10">
    <property type="entry name" value="Ribonuclease Inhibitor"/>
    <property type="match status" value="1"/>
</dbReference>
<dbReference type="EMBL" id="JAAAIM010000194">
    <property type="protein sequence ID" value="KAG0292509.1"/>
    <property type="molecule type" value="Genomic_DNA"/>
</dbReference>
<proteinExistence type="predicted"/>
<evidence type="ECO:0000313" key="2">
    <source>
        <dbReference type="Proteomes" id="UP001194696"/>
    </source>
</evidence>
<organism evidence="1 2">
    <name type="scientific">Linnemannia gamsii</name>
    <dbReference type="NCBI Taxonomy" id="64522"/>
    <lineage>
        <taxon>Eukaryota</taxon>
        <taxon>Fungi</taxon>
        <taxon>Fungi incertae sedis</taxon>
        <taxon>Mucoromycota</taxon>
        <taxon>Mortierellomycotina</taxon>
        <taxon>Mortierellomycetes</taxon>
        <taxon>Mortierellales</taxon>
        <taxon>Mortierellaceae</taxon>
        <taxon>Linnemannia</taxon>
    </lineage>
</organism>
<protein>
    <recommendedName>
        <fullName evidence="3">F-box domain-containing protein</fullName>
    </recommendedName>
</protein>
<keyword evidence="2" id="KW-1185">Reference proteome</keyword>
<accession>A0ABQ7K7L4</accession>
<dbReference type="SUPFAM" id="SSF52047">
    <property type="entry name" value="RNI-like"/>
    <property type="match status" value="1"/>
</dbReference>
<dbReference type="InterPro" id="IPR032675">
    <property type="entry name" value="LRR_dom_sf"/>
</dbReference>
<evidence type="ECO:0000313" key="1">
    <source>
        <dbReference type="EMBL" id="KAG0292509.1"/>
    </source>
</evidence>
<evidence type="ECO:0008006" key="3">
    <source>
        <dbReference type="Google" id="ProtNLM"/>
    </source>
</evidence>